<evidence type="ECO:0000313" key="1">
    <source>
        <dbReference type="EMBL" id="CAD9637023.1"/>
    </source>
</evidence>
<gene>
    <name evidence="1" type="ORF">BRAN1462_LOCUS54845</name>
</gene>
<protein>
    <submittedName>
        <fullName evidence="1">Uncharacterized protein</fullName>
    </submittedName>
</protein>
<reference evidence="1" key="1">
    <citation type="submission" date="2021-01" db="EMBL/GenBank/DDBJ databases">
        <authorList>
            <person name="Corre E."/>
            <person name="Pelletier E."/>
            <person name="Niang G."/>
            <person name="Scheremetjew M."/>
            <person name="Finn R."/>
            <person name="Kale V."/>
            <person name="Holt S."/>
            <person name="Cochrane G."/>
            <person name="Meng A."/>
            <person name="Brown T."/>
            <person name="Cohen L."/>
        </authorList>
    </citation>
    <scope>NUCLEOTIDE SEQUENCE</scope>
    <source>
        <strain evidence="1">RCC3387</strain>
    </source>
</reference>
<name>A0A7S2VL23_9DINO</name>
<proteinExistence type="predicted"/>
<dbReference type="PANTHER" id="PTHR37490:SF2">
    <property type="match status" value="1"/>
</dbReference>
<sequence>MGSSYKRRHHALLGMIAQPSGHPTTRGRRLTAWSCLMLPLCAAVQEPRQAAVRPGPGELVAVVADTTGTKDLAWLRGVRVDRVAGSPRCISESRPWLQWIVDNYNSLPPRVFFSHGQSNSWHTNVDLDWIKREHVEVTMLSHERWMEVHEDMGEETPFLEAWHRALFGQSWAQWAHAKVLHRQCCAESVVTREVIRRHPKELYQALIETIDAVPTAPWGFVFEHTVESLWRDAVVGNAVENLRRWAAEQAQQATHGSLLQQVDLGVLERDRESRTNMFLAAR</sequence>
<organism evidence="1">
    <name type="scientific">Zooxanthella nutricula</name>
    <dbReference type="NCBI Taxonomy" id="1333877"/>
    <lineage>
        <taxon>Eukaryota</taxon>
        <taxon>Sar</taxon>
        <taxon>Alveolata</taxon>
        <taxon>Dinophyceae</taxon>
        <taxon>Peridiniales</taxon>
        <taxon>Peridiniales incertae sedis</taxon>
        <taxon>Zooxanthella</taxon>
    </lineage>
</organism>
<dbReference type="InterPro" id="IPR021838">
    <property type="entry name" value="DUF3431"/>
</dbReference>
<dbReference type="Pfam" id="PF11913">
    <property type="entry name" value="DUF3431"/>
    <property type="match status" value="1"/>
</dbReference>
<accession>A0A7S2VL23</accession>
<dbReference type="PANTHER" id="PTHR37490">
    <property type="entry name" value="EXPRESSED PROTEIN"/>
    <property type="match status" value="1"/>
</dbReference>
<dbReference type="AlphaFoldDB" id="A0A7S2VL23"/>
<dbReference type="EMBL" id="HBGW01086546">
    <property type="protein sequence ID" value="CAD9637023.1"/>
    <property type="molecule type" value="Transcribed_RNA"/>
</dbReference>